<dbReference type="SUPFAM" id="SSF81790">
    <property type="entry name" value="Myosin phosphatase inhibitor 17kDa protein, CPI-17"/>
    <property type="match status" value="1"/>
</dbReference>
<dbReference type="PANTHER" id="PTHR16188:SF4">
    <property type="entry name" value="PROTEIN PHOSPHATASE 1 REGULATORY SUBUNIT 14A"/>
    <property type="match status" value="1"/>
</dbReference>
<organism evidence="5 6">
    <name type="scientific">Cyprinus carpio carpio</name>
    <dbReference type="NCBI Taxonomy" id="630221"/>
    <lineage>
        <taxon>Eukaryota</taxon>
        <taxon>Metazoa</taxon>
        <taxon>Chordata</taxon>
        <taxon>Craniata</taxon>
        <taxon>Vertebrata</taxon>
        <taxon>Euteleostomi</taxon>
        <taxon>Actinopterygii</taxon>
        <taxon>Neopterygii</taxon>
        <taxon>Teleostei</taxon>
        <taxon>Ostariophysi</taxon>
        <taxon>Cypriniformes</taxon>
        <taxon>Cyprinidae</taxon>
        <taxon>Cyprininae</taxon>
        <taxon>Cyprinus</taxon>
    </lineage>
</organism>
<reference evidence="5" key="1">
    <citation type="submission" date="2025-08" db="UniProtKB">
        <authorList>
            <consortium name="Ensembl"/>
        </authorList>
    </citation>
    <scope>IDENTIFICATION</scope>
</reference>
<dbReference type="InterPro" id="IPR036658">
    <property type="entry name" value="CPI-17_sf"/>
</dbReference>
<dbReference type="GO" id="GO:0004865">
    <property type="term" value="F:protein serine/threonine phosphatase inhibitor activity"/>
    <property type="evidence" value="ECO:0007669"/>
    <property type="project" value="TreeGrafter"/>
</dbReference>
<feature type="region of interest" description="Disordered" evidence="4">
    <location>
        <begin position="154"/>
        <end position="174"/>
    </location>
</feature>
<dbReference type="GO" id="GO:0005737">
    <property type="term" value="C:cytoplasm"/>
    <property type="evidence" value="ECO:0007669"/>
    <property type="project" value="InterPro"/>
</dbReference>
<dbReference type="GeneTree" id="ENSGT00950000182985"/>
<keyword evidence="2" id="KW-0597">Phosphoprotein</keyword>
<evidence type="ECO:0000313" key="5">
    <source>
        <dbReference type="Ensembl" id="ENSCCRP00000069920.2"/>
    </source>
</evidence>
<dbReference type="Proteomes" id="UP001108240">
    <property type="component" value="Unplaced"/>
</dbReference>
<keyword evidence="6" id="KW-1185">Reference proteome</keyword>
<protein>
    <submittedName>
        <fullName evidence="5">Protein phosphatase 1, regulatory (inhibitor) subunit 14Ab</fullName>
    </submittedName>
</protein>
<dbReference type="AlphaFoldDB" id="A0A8C1DZS4"/>
<comment type="similarity">
    <text evidence="1">Belongs to the PP1 inhibitor family.</text>
</comment>
<evidence type="ECO:0000313" key="6">
    <source>
        <dbReference type="Proteomes" id="UP001108240"/>
    </source>
</evidence>
<evidence type="ECO:0000256" key="4">
    <source>
        <dbReference type="SAM" id="MobiDB-lite"/>
    </source>
</evidence>
<reference evidence="5" key="2">
    <citation type="submission" date="2025-09" db="UniProtKB">
        <authorList>
            <consortium name="Ensembl"/>
        </authorList>
    </citation>
    <scope>IDENTIFICATION</scope>
</reference>
<evidence type="ECO:0000256" key="3">
    <source>
        <dbReference type="ARBA" id="ARBA00023272"/>
    </source>
</evidence>
<dbReference type="PANTHER" id="PTHR16188">
    <property type="entry name" value="PROTEIN PHOSPHATASE 1 INHIBITOR POTENTIATED BY PROTEIN KINASE C"/>
    <property type="match status" value="1"/>
</dbReference>
<accession>A0A8C1DZS4</accession>
<sequence>PRPNVTCAAYRANFGLVLGLLISAIQDLAIHLKLCALGQNTHVFAVFHAADQDALWPAVVRRSPDHSELAVVPLTASTLTPLCVRDLRQVSQEEDMPEEVNIDELLDLQSDEERTQKLKDILHTCSSNTEVFITELVNKLHGLQKQEDLHNNGIEHPQLHIFPDRQGSPDSERH</sequence>
<dbReference type="Pfam" id="PF05361">
    <property type="entry name" value="PP1_inhibitor"/>
    <property type="match status" value="1"/>
</dbReference>
<name>A0A8C1DZS4_CYPCA</name>
<proteinExistence type="inferred from homology"/>
<evidence type="ECO:0000256" key="2">
    <source>
        <dbReference type="ARBA" id="ARBA00022553"/>
    </source>
</evidence>
<dbReference type="InterPro" id="IPR008025">
    <property type="entry name" value="CPI-17"/>
</dbReference>
<dbReference type="Gene3D" id="1.10.150.220">
    <property type="entry name" value="CPI-17"/>
    <property type="match status" value="1"/>
</dbReference>
<keyword evidence="3" id="KW-0650">Protein phosphatase inhibitor</keyword>
<dbReference type="Ensembl" id="ENSCCRT00000075741.2">
    <property type="protein sequence ID" value="ENSCCRP00000069920.2"/>
    <property type="gene ID" value="ENSCCRG00000037693.2"/>
</dbReference>
<evidence type="ECO:0000256" key="1">
    <source>
        <dbReference type="ARBA" id="ARBA00005483"/>
    </source>
</evidence>